<dbReference type="PANTHER" id="PTHR43156:SF2">
    <property type="entry name" value="STAGE II SPORULATION PROTEIN E"/>
    <property type="match status" value="1"/>
</dbReference>
<dbReference type="InterPro" id="IPR036457">
    <property type="entry name" value="PPM-type-like_dom_sf"/>
</dbReference>
<name>A0ABV6UMB0_9ACTN</name>
<dbReference type="SUPFAM" id="SSF55781">
    <property type="entry name" value="GAF domain-like"/>
    <property type="match status" value="1"/>
</dbReference>
<dbReference type="SUPFAM" id="SSF81606">
    <property type="entry name" value="PP2C-like"/>
    <property type="match status" value="1"/>
</dbReference>
<dbReference type="SUPFAM" id="SSF55785">
    <property type="entry name" value="PYP-like sensor domain (PAS domain)"/>
    <property type="match status" value="1"/>
</dbReference>
<accession>A0ABV6UMB0</accession>
<dbReference type="Pfam" id="PF13581">
    <property type="entry name" value="HATPase_c_2"/>
    <property type="match status" value="1"/>
</dbReference>
<dbReference type="InterPro" id="IPR013656">
    <property type="entry name" value="PAS_4"/>
</dbReference>
<dbReference type="Proteomes" id="UP001592528">
    <property type="component" value="Unassembled WGS sequence"/>
</dbReference>
<evidence type="ECO:0000259" key="2">
    <source>
        <dbReference type="SMART" id="SM00065"/>
    </source>
</evidence>
<evidence type="ECO:0000313" key="4">
    <source>
        <dbReference type="EMBL" id="MFC1402586.1"/>
    </source>
</evidence>
<keyword evidence="1" id="KW-0378">Hydrolase</keyword>
<dbReference type="SUPFAM" id="SSF55874">
    <property type="entry name" value="ATPase domain of HSP90 chaperone/DNA topoisomerase II/histidine kinase"/>
    <property type="match status" value="1"/>
</dbReference>
<dbReference type="PANTHER" id="PTHR43156">
    <property type="entry name" value="STAGE II SPORULATION PROTEIN E-RELATED"/>
    <property type="match status" value="1"/>
</dbReference>
<dbReference type="SMART" id="SM00331">
    <property type="entry name" value="PP2C_SIG"/>
    <property type="match status" value="1"/>
</dbReference>
<dbReference type="InterPro" id="IPR003594">
    <property type="entry name" value="HATPase_dom"/>
</dbReference>
<dbReference type="Gene3D" id="3.30.450.20">
    <property type="entry name" value="PAS domain"/>
    <property type="match status" value="1"/>
</dbReference>
<evidence type="ECO:0000313" key="5">
    <source>
        <dbReference type="Proteomes" id="UP001592528"/>
    </source>
</evidence>
<keyword evidence="5" id="KW-1185">Reference proteome</keyword>
<dbReference type="Gene3D" id="3.30.565.10">
    <property type="entry name" value="Histidine kinase-like ATPase, C-terminal domain"/>
    <property type="match status" value="1"/>
</dbReference>
<dbReference type="Gene3D" id="3.30.450.40">
    <property type="match status" value="1"/>
</dbReference>
<proteinExistence type="predicted"/>
<dbReference type="InterPro" id="IPR035965">
    <property type="entry name" value="PAS-like_dom_sf"/>
</dbReference>
<dbReference type="SMART" id="SM00065">
    <property type="entry name" value="GAF"/>
    <property type="match status" value="1"/>
</dbReference>
<evidence type="ECO:0000256" key="1">
    <source>
        <dbReference type="ARBA" id="ARBA00022801"/>
    </source>
</evidence>
<evidence type="ECO:0000259" key="3">
    <source>
        <dbReference type="SMART" id="SM00331"/>
    </source>
</evidence>
<dbReference type="EMBL" id="JBHEZZ010000007">
    <property type="protein sequence ID" value="MFC1402586.1"/>
    <property type="molecule type" value="Genomic_DNA"/>
</dbReference>
<dbReference type="InterPro" id="IPR029016">
    <property type="entry name" value="GAF-like_dom_sf"/>
</dbReference>
<dbReference type="RefSeq" id="WP_051725189.1">
    <property type="nucleotide sequence ID" value="NZ_JBHEZZ010000007.1"/>
</dbReference>
<dbReference type="InterPro" id="IPR052016">
    <property type="entry name" value="Bact_Sigma-Reg"/>
</dbReference>
<dbReference type="CDD" id="cd16936">
    <property type="entry name" value="HATPase_RsbW-like"/>
    <property type="match status" value="1"/>
</dbReference>
<dbReference type="Pfam" id="PF08448">
    <property type="entry name" value="PAS_4"/>
    <property type="match status" value="1"/>
</dbReference>
<dbReference type="InterPro" id="IPR003018">
    <property type="entry name" value="GAF"/>
</dbReference>
<dbReference type="InterPro" id="IPR001932">
    <property type="entry name" value="PPM-type_phosphatase-like_dom"/>
</dbReference>
<dbReference type="Pfam" id="PF07228">
    <property type="entry name" value="SpoIIE"/>
    <property type="match status" value="1"/>
</dbReference>
<organism evidence="4 5">
    <name type="scientific">Streptacidiphilus cavernicola</name>
    <dbReference type="NCBI Taxonomy" id="3342716"/>
    <lineage>
        <taxon>Bacteria</taxon>
        <taxon>Bacillati</taxon>
        <taxon>Actinomycetota</taxon>
        <taxon>Actinomycetes</taxon>
        <taxon>Kitasatosporales</taxon>
        <taxon>Streptomycetaceae</taxon>
        <taxon>Streptacidiphilus</taxon>
    </lineage>
</organism>
<reference evidence="4 5" key="1">
    <citation type="submission" date="2024-09" db="EMBL/GenBank/DDBJ databases">
        <authorList>
            <person name="Lee S.D."/>
        </authorList>
    </citation>
    <scope>NUCLEOTIDE SEQUENCE [LARGE SCALE GENOMIC DNA]</scope>
    <source>
        <strain evidence="4 5">N1-5</strain>
    </source>
</reference>
<comment type="caution">
    <text evidence="4">The sequence shown here is derived from an EMBL/GenBank/DDBJ whole genome shotgun (WGS) entry which is preliminary data.</text>
</comment>
<dbReference type="Gene3D" id="3.60.40.10">
    <property type="entry name" value="PPM-type phosphatase domain"/>
    <property type="match status" value="1"/>
</dbReference>
<feature type="domain" description="GAF" evidence="2">
    <location>
        <begin position="183"/>
        <end position="332"/>
    </location>
</feature>
<feature type="domain" description="PPM-type phosphatase" evidence="3">
    <location>
        <begin position="353"/>
        <end position="581"/>
    </location>
</feature>
<sequence>MDAERPDAGSRGAGEADDADRRVVEWAFAQSPVTMTVFDTQLRYWRVNEASGDIIGVGEAEVRGLPFIASVPENEASEGYLQHLRQVVETGVPVSYETVIKLRSAPREYARTSWMWPVRDPSGAVCAVAIAAFDSSEQHWARQRLALLNEAGTSLGTSLDVELTGVELARLAVPRFADFVTVDLLEDVLRGAEPVPGAVQGQVALRRVAHESVDAGVPEAVVELGTVDTYPPFAPAARALAGGRPVLSGPGEPDHERWLAQDEVRSATARRFKLRWFLAVPLRARGLTLGVVVFIRRESHDPFDAEEVLLAEELATRAALCVDNARRYTREHATALALQRNLLPSGLPAQAAVEVTSRYLPADASAGVGGDWFDVIALSGTRVALVVGDVVGHGINASATMGRLRTAVRTLADVDLPPDELLVHLDDLVAHLGAEEDSPWTEAGGGQEQSGTAVTGATCLYAVYDPVSGRCTVASAGHPAPVLLRPGGTAEVVRISPGPPLGVGGLPFEATELDLPEGSLLALYTDGLVESRRRDLDAGVELMCRALAAPSRSLDATCDTIFTGLLDEHPADDAALLVARTRLLGAGQVATLDVAHDPAQVAEARKWAGATLAGWGLDDAAFVTELVVSELVTNAIRYGQGPVQLRLIRDRTLICEVSDASNTAPHLRRARTLDEGGRGLLLVAQLTQGWGTRQTALGKTIWAEQQLPAGASPTAD</sequence>
<dbReference type="InterPro" id="IPR036890">
    <property type="entry name" value="HATPase_C_sf"/>
</dbReference>
<dbReference type="Pfam" id="PF01590">
    <property type="entry name" value="GAF"/>
    <property type="match status" value="1"/>
</dbReference>
<protein>
    <submittedName>
        <fullName evidence="4">SpoIIE family protein phosphatase</fullName>
    </submittedName>
</protein>
<gene>
    <name evidence="4" type="ORF">ACEZDJ_14965</name>
</gene>